<gene>
    <name evidence="2" type="ORF">E6K80_01415</name>
</gene>
<feature type="region of interest" description="Disordered" evidence="1">
    <location>
        <begin position="217"/>
        <end position="270"/>
    </location>
</feature>
<comment type="caution">
    <text evidence="2">The sequence shown here is derived from an EMBL/GenBank/DDBJ whole genome shotgun (WGS) entry which is preliminary data.</text>
</comment>
<evidence type="ECO:0000256" key="1">
    <source>
        <dbReference type="SAM" id="MobiDB-lite"/>
    </source>
</evidence>
<dbReference type="Proteomes" id="UP000319836">
    <property type="component" value="Unassembled WGS sequence"/>
</dbReference>
<feature type="compositionally biased region" description="Low complexity" evidence="1">
    <location>
        <begin position="228"/>
        <end position="256"/>
    </location>
</feature>
<reference evidence="2 3" key="1">
    <citation type="journal article" date="2019" name="Nat. Microbiol.">
        <title>Mediterranean grassland soil C-N compound turnover is dependent on rainfall and depth, and is mediated by genomically divergent microorganisms.</title>
        <authorList>
            <person name="Diamond S."/>
            <person name="Andeer P.F."/>
            <person name="Li Z."/>
            <person name="Crits-Christoph A."/>
            <person name="Burstein D."/>
            <person name="Anantharaman K."/>
            <person name="Lane K.R."/>
            <person name="Thomas B.C."/>
            <person name="Pan C."/>
            <person name="Northen T.R."/>
            <person name="Banfield J.F."/>
        </authorList>
    </citation>
    <scope>NUCLEOTIDE SEQUENCE [LARGE SCALE GENOMIC DNA]</scope>
    <source>
        <strain evidence="2">WS_10</strain>
    </source>
</reference>
<organism evidence="2 3">
    <name type="scientific">Eiseniibacteriota bacterium</name>
    <dbReference type="NCBI Taxonomy" id="2212470"/>
    <lineage>
        <taxon>Bacteria</taxon>
        <taxon>Candidatus Eiseniibacteriota</taxon>
    </lineage>
</organism>
<sequence length="270" mass="29336">MSSFLDAVDPRRSAAFRDELPGVDAAFDEVLMQRHLQAALLGENGNGNVIARCVRRQAVYVPDHGCVVRYALEVCDRSGRPPVPALASTYLFPSARSSRLDFETRLRPLADAMRGRPEVAAFSTPAALVEPLSMTVALFPIDGDLPALVTATDPNAMLEILRGALAGGYGTSFAPVRCRVDVVHYPRQHHCVLRYTLEGEGDAQPVTVFGKIAGRSRSRGHWDSSKRCASSCWSPSPACPASSRSSRNASAAAMRSGCRRWKTRSTRPRP</sequence>
<evidence type="ECO:0000313" key="3">
    <source>
        <dbReference type="Proteomes" id="UP000319836"/>
    </source>
</evidence>
<evidence type="ECO:0000313" key="2">
    <source>
        <dbReference type="EMBL" id="TMQ72938.1"/>
    </source>
</evidence>
<dbReference type="AlphaFoldDB" id="A0A538UAK7"/>
<dbReference type="EMBL" id="VBPA01000031">
    <property type="protein sequence ID" value="TMQ72938.1"/>
    <property type="molecule type" value="Genomic_DNA"/>
</dbReference>
<accession>A0A538UAK7</accession>
<proteinExistence type="predicted"/>
<feature type="compositionally biased region" description="Basic residues" evidence="1">
    <location>
        <begin position="257"/>
        <end position="270"/>
    </location>
</feature>
<name>A0A538UAK7_UNCEI</name>
<protein>
    <submittedName>
        <fullName evidence="2">Uncharacterized protein</fullName>
    </submittedName>
</protein>